<evidence type="ECO:0000313" key="4">
    <source>
        <dbReference type="Proteomes" id="UP000256977"/>
    </source>
</evidence>
<feature type="domain" description="AB hydrolase-1" evidence="2">
    <location>
        <begin position="28"/>
        <end position="141"/>
    </location>
</feature>
<dbReference type="AlphaFoldDB" id="A0A3D9IGG0"/>
<dbReference type="Pfam" id="PF00561">
    <property type="entry name" value="Abhydrolase_1"/>
    <property type="match status" value="1"/>
</dbReference>
<dbReference type="PANTHER" id="PTHR42977">
    <property type="entry name" value="HYDROLASE-RELATED"/>
    <property type="match status" value="1"/>
</dbReference>
<sequence>MDISSHRASNGKIEIHYLISNGQDTSVPLLICPGLSETAEEYVELMTYLSPRKCVVLSFRGRGQSDTPENGYDLQHHVSDIAAVVGDAQLNRFHLYGIFRGVAYALGYMEKHSSGVMSVILQEYPAEHRAMPEGWAKDYINRYQVQFSRQRHIRPEAVRGIERESTQLRLSKGINKKLLVLRGKLEDSLLSDEDCRRYERLCTEASFALFEHSGHDLRHMEKELLYRTIGDFIL</sequence>
<dbReference type="Proteomes" id="UP000256977">
    <property type="component" value="Unassembled WGS sequence"/>
</dbReference>
<keyword evidence="4" id="KW-1185">Reference proteome</keyword>
<reference evidence="3 4" key="1">
    <citation type="submission" date="2018-07" db="EMBL/GenBank/DDBJ databases">
        <title>Genomic Encyclopedia of Type Strains, Phase III (KMG-III): the genomes of soil and plant-associated and newly described type strains.</title>
        <authorList>
            <person name="Whitman W."/>
        </authorList>
    </citation>
    <scope>NUCLEOTIDE SEQUENCE [LARGE SCALE GENOMIC DNA]</scope>
    <source>
        <strain evidence="3 4">CECT 7287</strain>
    </source>
</reference>
<keyword evidence="1" id="KW-0378">Hydrolase</keyword>
<dbReference type="GO" id="GO:0004301">
    <property type="term" value="F:epoxide hydrolase activity"/>
    <property type="evidence" value="ECO:0007669"/>
    <property type="project" value="TreeGrafter"/>
</dbReference>
<dbReference type="Gene3D" id="3.40.50.1820">
    <property type="entry name" value="alpha/beta hydrolase"/>
    <property type="match status" value="1"/>
</dbReference>
<dbReference type="SUPFAM" id="SSF53474">
    <property type="entry name" value="alpha/beta-Hydrolases"/>
    <property type="match status" value="1"/>
</dbReference>
<organism evidence="3 4">
    <name type="scientific">Cohnella phaseoli</name>
    <dbReference type="NCBI Taxonomy" id="456490"/>
    <lineage>
        <taxon>Bacteria</taxon>
        <taxon>Bacillati</taxon>
        <taxon>Bacillota</taxon>
        <taxon>Bacilli</taxon>
        <taxon>Bacillales</taxon>
        <taxon>Paenibacillaceae</taxon>
        <taxon>Cohnella</taxon>
    </lineage>
</organism>
<accession>A0A3D9IGG0</accession>
<dbReference type="PANTHER" id="PTHR42977:SF3">
    <property type="entry name" value="AB HYDROLASE-1 DOMAIN-CONTAINING PROTEIN"/>
    <property type="match status" value="1"/>
</dbReference>
<dbReference type="InterPro" id="IPR000073">
    <property type="entry name" value="AB_hydrolase_1"/>
</dbReference>
<evidence type="ECO:0000259" key="2">
    <source>
        <dbReference type="Pfam" id="PF00561"/>
    </source>
</evidence>
<name>A0A3D9IGG0_9BACL</name>
<comment type="caution">
    <text evidence="3">The sequence shown here is derived from an EMBL/GenBank/DDBJ whole genome shotgun (WGS) entry which is preliminary data.</text>
</comment>
<protein>
    <recommendedName>
        <fullName evidence="2">AB hydrolase-1 domain-containing protein</fullName>
    </recommendedName>
</protein>
<evidence type="ECO:0000313" key="3">
    <source>
        <dbReference type="EMBL" id="RED60639.1"/>
    </source>
</evidence>
<dbReference type="RefSeq" id="WP_116064079.1">
    <property type="nucleotide sequence ID" value="NZ_QRDZ01000029.1"/>
</dbReference>
<dbReference type="OrthoDB" id="2645723at2"/>
<dbReference type="EMBL" id="QRDZ01000029">
    <property type="protein sequence ID" value="RED60639.1"/>
    <property type="molecule type" value="Genomic_DNA"/>
</dbReference>
<evidence type="ECO:0000256" key="1">
    <source>
        <dbReference type="ARBA" id="ARBA00022801"/>
    </source>
</evidence>
<proteinExistence type="predicted"/>
<dbReference type="InterPro" id="IPR051340">
    <property type="entry name" value="Haloalkane_dehalogenase"/>
</dbReference>
<gene>
    <name evidence="3" type="ORF">DFP98_12952</name>
</gene>
<dbReference type="InterPro" id="IPR029058">
    <property type="entry name" value="AB_hydrolase_fold"/>
</dbReference>